<accession>A0AAD5RR53</accession>
<comment type="caution">
    <text evidence="3">The sequence shown here is derived from an EMBL/GenBank/DDBJ whole genome shotgun (WGS) entry which is preliminary data.</text>
</comment>
<name>A0AAD5RR53_9PEZI</name>
<evidence type="ECO:0000256" key="2">
    <source>
        <dbReference type="SAM" id="MobiDB-lite"/>
    </source>
</evidence>
<reference evidence="3" key="1">
    <citation type="submission" date="2022-07" db="EMBL/GenBank/DDBJ databases">
        <title>Draft genome sequence of Zalerion maritima ATCC 34329, a (micro)plastics degrading marine fungus.</title>
        <authorList>
            <person name="Paco A."/>
            <person name="Goncalves M.F.M."/>
            <person name="Rocha-Santos T.A.P."/>
            <person name="Alves A."/>
        </authorList>
    </citation>
    <scope>NUCLEOTIDE SEQUENCE</scope>
    <source>
        <strain evidence="3">ATCC 34329</strain>
    </source>
</reference>
<feature type="compositionally biased region" description="Polar residues" evidence="2">
    <location>
        <begin position="232"/>
        <end position="244"/>
    </location>
</feature>
<feature type="coiled-coil region" evidence="1">
    <location>
        <begin position="281"/>
        <end position="315"/>
    </location>
</feature>
<dbReference type="PRINTS" id="PR01217">
    <property type="entry name" value="PRICHEXTENSN"/>
</dbReference>
<dbReference type="EMBL" id="JAKWBI020000116">
    <property type="protein sequence ID" value="KAJ2902325.1"/>
    <property type="molecule type" value="Genomic_DNA"/>
</dbReference>
<keyword evidence="4" id="KW-1185">Reference proteome</keyword>
<feature type="compositionally biased region" description="Low complexity" evidence="2">
    <location>
        <begin position="151"/>
        <end position="163"/>
    </location>
</feature>
<feature type="region of interest" description="Disordered" evidence="2">
    <location>
        <begin position="1"/>
        <end position="265"/>
    </location>
</feature>
<dbReference type="AlphaFoldDB" id="A0AAD5RR53"/>
<dbReference type="Proteomes" id="UP001201980">
    <property type="component" value="Unassembled WGS sequence"/>
</dbReference>
<evidence type="ECO:0000313" key="4">
    <source>
        <dbReference type="Proteomes" id="UP001201980"/>
    </source>
</evidence>
<sequence>MEGELQNTHDHNISSSPKLVASRHDDASPNRPPSKNKVPAHRSQRPWRVGVDGDAGSDVDDRSRFSRSYPSFPPSIGPFHTRNILANGPTILVPRPSPQAQPPHQHSSVPNITRDRHQSHQSVSTPPRNNPFPRPPQDSSRDPSFIPPSPERSSLPPSAESLPYHQHLPPRPEDVPPPPPEILPPPRPEDVPPPPPEALPPPRPEDVPPPPPEVLPPPQPEDVPPPGFQQKLPKSSQDANSAHTSETDDEETIGDASSEGSGRSRWFFDAKNPALRSYRELQEVQRRMNEIFQSIDTEQDQKEGLEVLRQELENKLDYYLRLIVLGSRNSNHDERLAPTFRDLQEARIKLKATDEKISALMLELREIHGEAETLQAAFLSHYVQEVADEESPAPETPRPSILPNTPISEQAIAMIGISAERPPPVKHPLYEKLEDAVAELHLATENYDNLQYEKQALDDVRERFRIVNNNTMSQVDDPNPEAAQFFSEFNVRLEDCEEEVRKRRRTVDNLFGQCKDKQVIPDYAPFFDSNGYNFNVDNIQLSNTPPRNLDHHAFGAIVSSPMHVLEPFPVTAKVAWDRTKLDPRLQTSHQRNRIIFRHERECFADSPFTPFTPFAPTDERGSKDETTPKREFLNLWLRHKLRVTPMEAWICYNVFQSFVSIRDMGRWEIDVLRFWSRDDAATGYPEPHRSADSDVDVDPSLAVAPSRAVSLAPERPLSVRLYESSSDRVTVV</sequence>
<keyword evidence="1" id="KW-0175">Coiled coil</keyword>
<gene>
    <name evidence="3" type="ORF">MKZ38_000715</name>
</gene>
<evidence type="ECO:0000313" key="3">
    <source>
        <dbReference type="EMBL" id="KAJ2902325.1"/>
    </source>
</evidence>
<proteinExistence type="predicted"/>
<organism evidence="3 4">
    <name type="scientific">Zalerion maritima</name>
    <dbReference type="NCBI Taxonomy" id="339359"/>
    <lineage>
        <taxon>Eukaryota</taxon>
        <taxon>Fungi</taxon>
        <taxon>Dikarya</taxon>
        <taxon>Ascomycota</taxon>
        <taxon>Pezizomycotina</taxon>
        <taxon>Sordariomycetes</taxon>
        <taxon>Lulworthiomycetidae</taxon>
        <taxon>Lulworthiales</taxon>
        <taxon>Lulworthiaceae</taxon>
        <taxon>Zalerion</taxon>
    </lineage>
</organism>
<feature type="compositionally biased region" description="Pro residues" evidence="2">
    <location>
        <begin position="175"/>
        <end position="227"/>
    </location>
</feature>
<protein>
    <submittedName>
        <fullName evidence="3">Uncharacterized protein</fullName>
    </submittedName>
</protein>
<evidence type="ECO:0000256" key="1">
    <source>
        <dbReference type="SAM" id="Coils"/>
    </source>
</evidence>